<dbReference type="RefSeq" id="WP_315722778.1">
    <property type="nucleotide sequence ID" value="NZ_JAVUPU010000001.1"/>
</dbReference>
<dbReference type="InterPro" id="IPR036890">
    <property type="entry name" value="HATPase_C_sf"/>
</dbReference>
<dbReference type="InterPro" id="IPR003594">
    <property type="entry name" value="HATPase_dom"/>
</dbReference>
<evidence type="ECO:0000256" key="4">
    <source>
        <dbReference type="ARBA" id="ARBA00022777"/>
    </source>
</evidence>
<evidence type="ECO:0000313" key="7">
    <source>
        <dbReference type="EMBL" id="MDT9597498.1"/>
    </source>
</evidence>
<dbReference type="SUPFAM" id="SSF47384">
    <property type="entry name" value="Homodimeric domain of signal transducing histidine kinase"/>
    <property type="match status" value="1"/>
</dbReference>
<dbReference type="Proteomes" id="UP001259572">
    <property type="component" value="Unassembled WGS sequence"/>
</dbReference>
<evidence type="ECO:0000256" key="2">
    <source>
        <dbReference type="ARBA" id="ARBA00012438"/>
    </source>
</evidence>
<proteinExistence type="predicted"/>
<dbReference type="Gene3D" id="1.10.287.130">
    <property type="match status" value="1"/>
</dbReference>
<keyword evidence="8" id="KW-1185">Reference proteome</keyword>
<protein>
    <recommendedName>
        <fullName evidence="2">histidine kinase</fullName>
        <ecNumber evidence="2">2.7.13.3</ecNumber>
    </recommendedName>
</protein>
<dbReference type="EC" id="2.7.13.3" evidence="2"/>
<evidence type="ECO:0000256" key="3">
    <source>
        <dbReference type="ARBA" id="ARBA00022679"/>
    </source>
</evidence>
<feature type="domain" description="Histidine kinase" evidence="6">
    <location>
        <begin position="241"/>
        <end position="457"/>
    </location>
</feature>
<dbReference type="SMART" id="SM00387">
    <property type="entry name" value="HATPase_c"/>
    <property type="match status" value="1"/>
</dbReference>
<dbReference type="PROSITE" id="PS50109">
    <property type="entry name" value="HIS_KIN"/>
    <property type="match status" value="1"/>
</dbReference>
<evidence type="ECO:0000313" key="8">
    <source>
        <dbReference type="Proteomes" id="UP001259572"/>
    </source>
</evidence>
<dbReference type="EMBL" id="JAVUPU010000001">
    <property type="protein sequence ID" value="MDT9597498.1"/>
    <property type="molecule type" value="Genomic_DNA"/>
</dbReference>
<dbReference type="SUPFAM" id="SSF55785">
    <property type="entry name" value="PYP-like sensor domain (PAS domain)"/>
    <property type="match status" value="1"/>
</dbReference>
<evidence type="ECO:0000259" key="6">
    <source>
        <dbReference type="PROSITE" id="PS50109"/>
    </source>
</evidence>
<dbReference type="Pfam" id="PF02518">
    <property type="entry name" value="HATPase_c"/>
    <property type="match status" value="1"/>
</dbReference>
<keyword evidence="5" id="KW-0902">Two-component regulatory system</keyword>
<dbReference type="PANTHER" id="PTHR43711">
    <property type="entry name" value="TWO-COMPONENT HISTIDINE KINASE"/>
    <property type="match status" value="1"/>
</dbReference>
<dbReference type="InterPro" id="IPR035965">
    <property type="entry name" value="PAS-like_dom_sf"/>
</dbReference>
<dbReference type="InterPro" id="IPR005467">
    <property type="entry name" value="His_kinase_dom"/>
</dbReference>
<name>A0ABU3Q249_9SPHN</name>
<accession>A0ABU3Q249</accession>
<dbReference type="InterPro" id="IPR004358">
    <property type="entry name" value="Sig_transdc_His_kin-like_C"/>
</dbReference>
<comment type="caution">
    <text evidence="7">The sequence shown here is derived from an EMBL/GenBank/DDBJ whole genome shotgun (WGS) entry which is preliminary data.</text>
</comment>
<reference evidence="7 8" key="1">
    <citation type="submission" date="2023-05" db="EMBL/GenBank/DDBJ databases">
        <authorList>
            <person name="Guo Y."/>
        </authorList>
    </citation>
    <scope>NUCLEOTIDE SEQUENCE [LARGE SCALE GENOMIC DNA]</scope>
    <source>
        <strain evidence="7 8">GR2756</strain>
    </source>
</reference>
<sequence>MIAEAPIHGRLDAEGRLVEADPRLAALQRSAGGEEGGPIAVPQIAALARLARRLGITISRSAVAAQDEHDLDLWVRAEPVDGGIDLNITRWSERPVRGPAPSSESERQSDFLRASANWTWESDASLRFTSLSPAAAVAAGKAPGQLIGTLLTSLFRLEWSDEGGLPILTALAEQSRFDGQLAELASGRGGTYSLSGIPLIDGHGRFAGFRGSAAEICHSVSPIEIAREQGPAIDPSAFGERLDKALRAPLAHIIANAETIGTQPEGPLRKDYAGYANDIASAGRHLLALVDDLVDLQAIERPDFKPEAEELDLADVARRAAGLMAVRAGAKQVRIDSPGADDVLPATGEFKRALQIVMNLLTNAIRYSPEGGMVWVRTDREGDLAALIVADQGKGVSAEDQQRIFEKFERVDPTEAGGTGLGLYIARRLARAMGGDIEVDSAPGKGARFTFTLPVGTLQGSKRNK</sequence>
<dbReference type="InterPro" id="IPR036097">
    <property type="entry name" value="HisK_dim/P_sf"/>
</dbReference>
<keyword evidence="3" id="KW-0808">Transferase</keyword>
<dbReference type="SUPFAM" id="SSF55874">
    <property type="entry name" value="ATPase domain of HSP90 chaperone/DNA topoisomerase II/histidine kinase"/>
    <property type="match status" value="1"/>
</dbReference>
<dbReference type="GO" id="GO:0016301">
    <property type="term" value="F:kinase activity"/>
    <property type="evidence" value="ECO:0007669"/>
    <property type="project" value="UniProtKB-KW"/>
</dbReference>
<keyword evidence="4 7" id="KW-0418">Kinase</keyword>
<gene>
    <name evidence="7" type="ORF">RQX22_00850</name>
</gene>
<dbReference type="Gene3D" id="3.30.565.10">
    <property type="entry name" value="Histidine kinase-like ATPase, C-terminal domain"/>
    <property type="match status" value="1"/>
</dbReference>
<dbReference type="PRINTS" id="PR00344">
    <property type="entry name" value="BCTRLSENSOR"/>
</dbReference>
<comment type="catalytic activity">
    <reaction evidence="1">
        <text>ATP + protein L-histidine = ADP + protein N-phospho-L-histidine.</text>
        <dbReference type="EC" id="2.7.13.3"/>
    </reaction>
</comment>
<evidence type="ECO:0000256" key="5">
    <source>
        <dbReference type="ARBA" id="ARBA00023012"/>
    </source>
</evidence>
<dbReference type="InterPro" id="IPR050736">
    <property type="entry name" value="Sensor_HK_Regulatory"/>
</dbReference>
<evidence type="ECO:0000256" key="1">
    <source>
        <dbReference type="ARBA" id="ARBA00000085"/>
    </source>
</evidence>
<organism evidence="7 8">
    <name type="scientific">Sphingosinicella rhizophila</name>
    <dbReference type="NCBI Taxonomy" id="3050082"/>
    <lineage>
        <taxon>Bacteria</taxon>
        <taxon>Pseudomonadati</taxon>
        <taxon>Pseudomonadota</taxon>
        <taxon>Alphaproteobacteria</taxon>
        <taxon>Sphingomonadales</taxon>
        <taxon>Sphingosinicellaceae</taxon>
        <taxon>Sphingosinicella</taxon>
    </lineage>
</organism>
<dbReference type="PANTHER" id="PTHR43711:SF26">
    <property type="entry name" value="SENSOR HISTIDINE KINASE RCSC"/>
    <property type="match status" value="1"/>
</dbReference>